<feature type="region of interest" description="Disordered" evidence="10">
    <location>
        <begin position="23"/>
        <end position="50"/>
    </location>
</feature>
<evidence type="ECO:0000313" key="13">
    <source>
        <dbReference type="Proteomes" id="UP000002279"/>
    </source>
</evidence>
<dbReference type="OMA" id="KDGQVWS"/>
<feature type="region of interest" description="Disordered" evidence="10">
    <location>
        <begin position="891"/>
        <end position="916"/>
    </location>
</feature>
<evidence type="ECO:0000256" key="9">
    <source>
        <dbReference type="ARBA" id="ARBA00023273"/>
    </source>
</evidence>
<dbReference type="PANTHER" id="PTHR16795">
    <property type="entry name" value="LIMBIN/ELLIS-VAN CREVELD PROTEIN"/>
    <property type="match status" value="1"/>
</dbReference>
<keyword evidence="13" id="KW-1185">Reference proteome</keyword>
<dbReference type="GO" id="GO:0060170">
    <property type="term" value="C:ciliary membrane"/>
    <property type="evidence" value="ECO:0000318"/>
    <property type="project" value="GO_Central"/>
</dbReference>
<name>A0A6I8MZZ0_ORNAN</name>
<evidence type="ECO:0000256" key="11">
    <source>
        <dbReference type="SAM" id="Phobius"/>
    </source>
</evidence>
<evidence type="ECO:0008006" key="14">
    <source>
        <dbReference type="Google" id="ProtNLM"/>
    </source>
</evidence>
<organism evidence="12 13">
    <name type="scientific">Ornithorhynchus anatinus</name>
    <name type="common">Duckbill platypus</name>
    <dbReference type="NCBI Taxonomy" id="9258"/>
    <lineage>
        <taxon>Eukaryota</taxon>
        <taxon>Metazoa</taxon>
        <taxon>Chordata</taxon>
        <taxon>Craniata</taxon>
        <taxon>Vertebrata</taxon>
        <taxon>Euteleostomi</taxon>
        <taxon>Mammalia</taxon>
        <taxon>Monotremata</taxon>
        <taxon>Ornithorhynchidae</taxon>
        <taxon>Ornithorhynchus</taxon>
    </lineage>
</organism>
<evidence type="ECO:0000256" key="3">
    <source>
        <dbReference type="ARBA" id="ARBA00022475"/>
    </source>
</evidence>
<keyword evidence="6 11" id="KW-1133">Transmembrane helix</keyword>
<evidence type="ECO:0000256" key="6">
    <source>
        <dbReference type="ARBA" id="ARBA00022989"/>
    </source>
</evidence>
<sequence>MRCGQARRQGEHWACAERAGRGLGLRGAGGVSTAPARSGRPGREGAGGAAMAAGAAGGCREAVRLRRGGSGSESGSGSGRDGPVSPLPPLLPALLLGALLGAACAALLLRSLPRRLRAALRTLPRAQNDDSLRLLKDLDSDGHVLETTAVPWKGRREIKIPEEDILREADESPFNSSVTAFALRARVVYPIDQKFRPLADGASDPSLAEEAGGAGPPHRPADPSPAGSLGSLGPGPGDDRGSSSSGRSLASDDRFPDGTFPRVACFPDLLLCESFDVNLCLYGLHLKSLSLLDADLRQEKHVMFIQIFKKHLRDVFPEKKTGEEFYENILSKQQTDLKELERQLHSRLYDTEMSAVGNSEYNTLEDIERKEREYAEHIVDNMEAFWKQTDKALQALLDPPKCSRDRAGTIGMNLTEGMIAAEGLLRESQDVQAANIQARTVNWEHMARTIESAKSQLQDETKCRLSVVSQTLEALAVEGKLSVSHKEELLTGLHKAFWEEVSRFKSEFDRRGKDLIGKRLADRAAAMEELTAAQGEERETLLGEGRHAEDSHRWLEALHELWEKQRVSRFDLEEEEDRKATDAVAELCQELRDNALCVFKNLEEELFLQTLPGGTAISLGECEYLKQETEQNSNLELEKLDRFRKSRWRLFQELLEEEKQFWAKESAVSALMQKHISEKHENIIRGVLDRLDGLSEDSSRSLLRKHRLLLCSAVRRLSLRHGALATITQMQVCRKKRLLRELRENHILQKTSSPCQDERQWQLLRAMESRILEEGDDLEEETQDARLELHRQSVVELRESFLLLQRHMEPEIGRALLRSARSHGGEARGPEGEDPKALLVEEAVESVYVTGAGVSGLVQDYYLQIGKIMQLHEEKKLQKLKALQVERTENYKLRKKKGPRDASPRQKGTGDSSAVSRTVRERLLFQQKKVLAPFGVHQQARLDSLKRTTAEMDRLGAELESRLKDAEQAFVAELAALARVPIAPTRRPESDSAERAVKSRRRKTRPGHRDEPPADAPDLPPGGPAAESLGQSQSQPESQVGDVEKPTKLLKRRSNV</sequence>
<dbReference type="GO" id="GO:0098797">
    <property type="term" value="C:plasma membrane protein complex"/>
    <property type="evidence" value="ECO:0000318"/>
    <property type="project" value="GO_Central"/>
</dbReference>
<dbReference type="AlphaFoldDB" id="A0A6I8MZZ0"/>
<evidence type="ECO:0000313" key="12">
    <source>
        <dbReference type="Ensembl" id="ENSOANP00000034363.1"/>
    </source>
</evidence>
<evidence type="ECO:0000256" key="5">
    <source>
        <dbReference type="ARBA" id="ARBA00022692"/>
    </source>
</evidence>
<dbReference type="Ensembl" id="ENSOANT00000050596.1">
    <property type="protein sequence ID" value="ENSOANP00000034363.1"/>
    <property type="gene ID" value="ENSOANG00000048670.1"/>
</dbReference>
<accession>A0A6I8MZZ0</accession>
<feature type="compositionally biased region" description="Basic and acidic residues" evidence="10">
    <location>
        <begin position="986"/>
        <end position="997"/>
    </location>
</feature>
<evidence type="ECO:0000256" key="1">
    <source>
        <dbReference type="ARBA" id="ARBA00004120"/>
    </source>
</evidence>
<protein>
    <recommendedName>
        <fullName evidence="14">EvC ciliary complex subunit 1</fullName>
    </recommendedName>
</protein>
<dbReference type="InterPro" id="IPR026501">
    <property type="entry name" value="Limbin/EVC"/>
</dbReference>
<feature type="compositionally biased region" description="Pro residues" evidence="10">
    <location>
        <begin position="1014"/>
        <end position="1023"/>
    </location>
</feature>
<proteinExistence type="predicted"/>
<dbReference type="GeneTree" id="ENSGT00940000154127"/>
<feature type="region of interest" description="Disordered" evidence="10">
    <location>
        <begin position="983"/>
        <end position="1056"/>
    </location>
</feature>
<comment type="subcellular location">
    <subcellularLocation>
        <location evidence="2">Cell membrane</location>
        <topology evidence="2">Single-pass membrane protein</topology>
    </subcellularLocation>
    <subcellularLocation>
        <location evidence="1">Cytoplasm</location>
        <location evidence="1">Cytoskeleton</location>
        <location evidence="1">Cilium basal body</location>
    </subcellularLocation>
</comment>
<evidence type="ECO:0000256" key="8">
    <source>
        <dbReference type="ARBA" id="ARBA00023212"/>
    </source>
</evidence>
<dbReference type="GO" id="GO:0007224">
    <property type="term" value="P:smoothened signaling pathway"/>
    <property type="evidence" value="ECO:0007669"/>
    <property type="project" value="InterPro"/>
</dbReference>
<feature type="region of interest" description="Disordered" evidence="10">
    <location>
        <begin position="200"/>
        <end position="253"/>
    </location>
</feature>
<feature type="transmembrane region" description="Helical" evidence="11">
    <location>
        <begin position="90"/>
        <end position="109"/>
    </location>
</feature>
<keyword evidence="8" id="KW-0206">Cytoskeleton</keyword>
<gene>
    <name evidence="12" type="primary">EVC</name>
</gene>
<keyword evidence="3" id="KW-1003">Cell membrane</keyword>
<keyword evidence="5 11" id="KW-0812">Transmembrane</keyword>
<evidence type="ECO:0000256" key="7">
    <source>
        <dbReference type="ARBA" id="ARBA00023136"/>
    </source>
</evidence>
<reference evidence="12 13" key="1">
    <citation type="journal article" date="2008" name="Nature">
        <title>Genome analysis of the platypus reveals unique signatures of evolution.</title>
        <authorList>
            <person name="Warren W.C."/>
            <person name="Hillier L.W."/>
            <person name="Marshall Graves J.A."/>
            <person name="Birney E."/>
            <person name="Ponting C.P."/>
            <person name="Grutzner F."/>
            <person name="Belov K."/>
            <person name="Miller W."/>
            <person name="Clarke L."/>
            <person name="Chinwalla A.T."/>
            <person name="Yang S.P."/>
            <person name="Heger A."/>
            <person name="Locke D.P."/>
            <person name="Miethke P."/>
            <person name="Waters P.D."/>
            <person name="Veyrunes F."/>
            <person name="Fulton L."/>
            <person name="Fulton B."/>
            <person name="Graves T."/>
            <person name="Wallis J."/>
            <person name="Puente X.S."/>
            <person name="Lopez-Otin C."/>
            <person name="Ordonez G.R."/>
            <person name="Eichler E.E."/>
            <person name="Chen L."/>
            <person name="Cheng Z."/>
            <person name="Deakin J.E."/>
            <person name="Alsop A."/>
            <person name="Thompson K."/>
            <person name="Kirby P."/>
            <person name="Papenfuss A.T."/>
            <person name="Wakefield M.J."/>
            <person name="Olender T."/>
            <person name="Lancet D."/>
            <person name="Huttley G.A."/>
            <person name="Smit A.F."/>
            <person name="Pask A."/>
            <person name="Temple-Smith P."/>
            <person name="Batzer M.A."/>
            <person name="Walker J.A."/>
            <person name="Konkel M.K."/>
            <person name="Harris R.S."/>
            <person name="Whittington C.M."/>
            <person name="Wong E.S."/>
            <person name="Gemmell N.J."/>
            <person name="Buschiazzo E."/>
            <person name="Vargas Jentzsch I.M."/>
            <person name="Merkel A."/>
            <person name="Schmitz J."/>
            <person name="Zemann A."/>
            <person name="Churakov G."/>
            <person name="Kriegs J.O."/>
            <person name="Brosius J."/>
            <person name="Murchison E.P."/>
            <person name="Sachidanandam R."/>
            <person name="Smith C."/>
            <person name="Hannon G.J."/>
            <person name="Tsend-Ayush E."/>
            <person name="McMillan D."/>
            <person name="Attenborough R."/>
            <person name="Rens W."/>
            <person name="Ferguson-Smith M."/>
            <person name="Lefevre C.M."/>
            <person name="Sharp J.A."/>
            <person name="Nicholas K.R."/>
            <person name="Ray D.A."/>
            <person name="Kube M."/>
            <person name="Reinhardt R."/>
            <person name="Pringle T.H."/>
            <person name="Taylor J."/>
            <person name="Jones R.C."/>
            <person name="Nixon B."/>
            <person name="Dacheux J.L."/>
            <person name="Niwa H."/>
            <person name="Sekita Y."/>
            <person name="Huang X."/>
            <person name="Stark A."/>
            <person name="Kheradpour P."/>
            <person name="Kellis M."/>
            <person name="Flicek P."/>
            <person name="Chen Y."/>
            <person name="Webber C."/>
            <person name="Hardison R."/>
            <person name="Nelson J."/>
            <person name="Hallsworth-Pepin K."/>
            <person name="Delehaunty K."/>
            <person name="Markovic C."/>
            <person name="Minx P."/>
            <person name="Feng Y."/>
            <person name="Kremitzki C."/>
            <person name="Mitreva M."/>
            <person name="Glasscock J."/>
            <person name="Wylie T."/>
            <person name="Wohldmann P."/>
            <person name="Thiru P."/>
            <person name="Nhan M.N."/>
            <person name="Pohl C.S."/>
            <person name="Smith S.M."/>
            <person name="Hou S."/>
            <person name="Nefedov M."/>
            <person name="de Jong P.J."/>
            <person name="Renfree M.B."/>
            <person name="Mardis E.R."/>
            <person name="Wilson R.K."/>
        </authorList>
    </citation>
    <scope>NUCLEOTIDE SEQUENCE [LARGE SCALE GENOMIC DNA]</scope>
    <source>
        <strain evidence="12 13">Glennie</strain>
    </source>
</reference>
<keyword evidence="9" id="KW-0966">Cell projection</keyword>
<keyword evidence="7 11" id="KW-0472">Membrane</keyword>
<dbReference type="Bgee" id="ENSOANG00000048670">
    <property type="expression patterns" value="Expressed in fibroblast and 8 other cell types or tissues"/>
</dbReference>
<reference evidence="12" key="3">
    <citation type="submission" date="2025-09" db="UniProtKB">
        <authorList>
            <consortium name="Ensembl"/>
        </authorList>
    </citation>
    <scope>IDENTIFICATION</scope>
    <source>
        <strain evidence="12">Glennie</strain>
    </source>
</reference>
<dbReference type="Proteomes" id="UP000002279">
    <property type="component" value="Chromosome 4"/>
</dbReference>
<dbReference type="FunCoup" id="A0A6I8MZZ0">
    <property type="interactions" value="119"/>
</dbReference>
<dbReference type="InParanoid" id="A0A6I8MZZ0"/>
<reference evidence="12" key="2">
    <citation type="submission" date="2025-08" db="UniProtKB">
        <authorList>
            <consortium name="Ensembl"/>
        </authorList>
    </citation>
    <scope>IDENTIFICATION</scope>
    <source>
        <strain evidence="12">Glennie</strain>
    </source>
</reference>
<evidence type="ECO:0000256" key="4">
    <source>
        <dbReference type="ARBA" id="ARBA00022490"/>
    </source>
</evidence>
<keyword evidence="4" id="KW-0963">Cytoplasm</keyword>
<evidence type="ECO:0000256" key="10">
    <source>
        <dbReference type="SAM" id="MobiDB-lite"/>
    </source>
</evidence>
<dbReference type="PANTHER" id="PTHR16795:SF13">
    <property type="entry name" value="EVC COMPLEX MEMBER EVC"/>
    <property type="match status" value="1"/>
</dbReference>
<evidence type="ECO:0000256" key="2">
    <source>
        <dbReference type="ARBA" id="ARBA00004162"/>
    </source>
</evidence>
<feature type="compositionally biased region" description="Polar residues" evidence="10">
    <location>
        <begin position="1029"/>
        <end position="1038"/>
    </location>
</feature>